<dbReference type="InterPro" id="IPR018490">
    <property type="entry name" value="cNMP-bd_dom_sf"/>
</dbReference>
<evidence type="ECO:0000259" key="1">
    <source>
        <dbReference type="PROSITE" id="PS50042"/>
    </source>
</evidence>
<dbReference type="CDD" id="cd04301">
    <property type="entry name" value="NAT_SF"/>
    <property type="match status" value="1"/>
</dbReference>
<dbReference type="PANTHER" id="PTHR24567:SF74">
    <property type="entry name" value="HTH-TYPE TRANSCRIPTIONAL REGULATOR ARCR"/>
    <property type="match status" value="1"/>
</dbReference>
<dbReference type="InterPro" id="IPR018488">
    <property type="entry name" value="cNMP-bd_CS"/>
</dbReference>
<dbReference type="Pfam" id="PF00583">
    <property type="entry name" value="Acetyltransf_1"/>
    <property type="match status" value="1"/>
</dbReference>
<dbReference type="InterPro" id="IPR050397">
    <property type="entry name" value="Env_Response_Regulators"/>
</dbReference>
<feature type="domain" description="Cyclic nucleotide-binding" evidence="1">
    <location>
        <begin position="9"/>
        <end position="109"/>
    </location>
</feature>
<dbReference type="InterPro" id="IPR000182">
    <property type="entry name" value="GNAT_dom"/>
</dbReference>
<dbReference type="GO" id="GO:0003700">
    <property type="term" value="F:DNA-binding transcription factor activity"/>
    <property type="evidence" value="ECO:0007669"/>
    <property type="project" value="TreeGrafter"/>
</dbReference>
<gene>
    <name evidence="3" type="ORF">DLM65_03530</name>
</gene>
<sequence>MRALGDQPLLRDAPKDEIRRLGERMEHFDAPAGAVLIKEGDPGSRFLLVERGRVAIRHAHHPRDVAVLGPGSLVGELSVLRRAPRTATAVALDEVRGFSGDRDALLALFAAAPDAAIEVARLAAGRLAAFASPVAVTLDSGLRLHVRPILPDDRARAAEAMAALSERSRYMRFFTPGGIPEPLLDQLVGVDYSHHFAWVALASDEPGESYLGSCRYIRSEDEPDLAEVAFGVADRHQGEGIGKLLMGALIVVARVQGIRRFKADVLSDNRPMIAILERAGASKWQLGPVTSTTFDVPPVGTLLPPGSVAEQLRAAAELVASAAPAVAL</sequence>
<dbReference type="EMBL" id="QHBU01000066">
    <property type="protein sequence ID" value="PZR82581.1"/>
    <property type="molecule type" value="Genomic_DNA"/>
</dbReference>
<dbReference type="CDD" id="cd00038">
    <property type="entry name" value="CAP_ED"/>
    <property type="match status" value="1"/>
</dbReference>
<dbReference type="Gene3D" id="2.60.120.10">
    <property type="entry name" value="Jelly Rolls"/>
    <property type="match status" value="1"/>
</dbReference>
<organism evidence="3 4">
    <name type="scientific">Candidatus Aeolococcus gillhamiae</name>
    <dbReference type="NCBI Taxonomy" id="3127015"/>
    <lineage>
        <taxon>Bacteria</taxon>
        <taxon>Bacillati</taxon>
        <taxon>Candidatus Dormiibacterota</taxon>
        <taxon>Candidatus Dormibacteria</taxon>
        <taxon>Candidatus Aeolococcales</taxon>
        <taxon>Candidatus Aeolococcaceae</taxon>
        <taxon>Candidatus Aeolococcus</taxon>
    </lineage>
</organism>
<dbReference type="SMART" id="SM00100">
    <property type="entry name" value="cNMP"/>
    <property type="match status" value="1"/>
</dbReference>
<proteinExistence type="predicted"/>
<dbReference type="SUPFAM" id="SSF51206">
    <property type="entry name" value="cAMP-binding domain-like"/>
    <property type="match status" value="1"/>
</dbReference>
<dbReference type="Pfam" id="PF00027">
    <property type="entry name" value="cNMP_binding"/>
    <property type="match status" value="1"/>
</dbReference>
<feature type="domain" description="N-acetyltransferase" evidence="2">
    <location>
        <begin position="144"/>
        <end position="315"/>
    </location>
</feature>
<dbReference type="PROSITE" id="PS50042">
    <property type="entry name" value="CNMP_BINDING_3"/>
    <property type="match status" value="1"/>
</dbReference>
<evidence type="ECO:0000313" key="3">
    <source>
        <dbReference type="EMBL" id="PZR82581.1"/>
    </source>
</evidence>
<dbReference type="PROSITE" id="PS51186">
    <property type="entry name" value="GNAT"/>
    <property type="match status" value="1"/>
</dbReference>
<dbReference type="Gene3D" id="3.40.630.30">
    <property type="match status" value="1"/>
</dbReference>
<dbReference type="InterPro" id="IPR016181">
    <property type="entry name" value="Acyl_CoA_acyltransferase"/>
</dbReference>
<dbReference type="SUPFAM" id="SSF55729">
    <property type="entry name" value="Acyl-CoA N-acyltransferases (Nat)"/>
    <property type="match status" value="1"/>
</dbReference>
<dbReference type="GO" id="GO:0005829">
    <property type="term" value="C:cytosol"/>
    <property type="evidence" value="ECO:0007669"/>
    <property type="project" value="TreeGrafter"/>
</dbReference>
<evidence type="ECO:0000259" key="2">
    <source>
        <dbReference type="PROSITE" id="PS51186"/>
    </source>
</evidence>
<evidence type="ECO:0000313" key="4">
    <source>
        <dbReference type="Proteomes" id="UP000248724"/>
    </source>
</evidence>
<dbReference type="PROSITE" id="PS00889">
    <property type="entry name" value="CNMP_BINDING_2"/>
    <property type="match status" value="1"/>
</dbReference>
<dbReference type="GO" id="GO:0016747">
    <property type="term" value="F:acyltransferase activity, transferring groups other than amino-acyl groups"/>
    <property type="evidence" value="ECO:0007669"/>
    <property type="project" value="InterPro"/>
</dbReference>
<dbReference type="InterPro" id="IPR014710">
    <property type="entry name" value="RmlC-like_jellyroll"/>
</dbReference>
<dbReference type="AlphaFoldDB" id="A0A2W6AX75"/>
<comment type="caution">
    <text evidence="3">The sequence shown here is derived from an EMBL/GenBank/DDBJ whole genome shotgun (WGS) entry which is preliminary data.</text>
</comment>
<reference evidence="3 4" key="1">
    <citation type="journal article" date="2017" name="Nature">
        <title>Atmospheric trace gases support primary production in Antarctic desert surface soil.</title>
        <authorList>
            <person name="Ji M."/>
            <person name="Greening C."/>
            <person name="Vanwonterghem I."/>
            <person name="Carere C.R."/>
            <person name="Bay S.K."/>
            <person name="Steen J.A."/>
            <person name="Montgomery K."/>
            <person name="Lines T."/>
            <person name="Beardall J."/>
            <person name="van Dorst J."/>
            <person name="Snape I."/>
            <person name="Stott M.B."/>
            <person name="Hugenholtz P."/>
            <person name="Ferrari B.C."/>
        </authorList>
    </citation>
    <scope>NUCLEOTIDE SEQUENCE [LARGE SCALE GENOMIC DNA]</scope>
    <source>
        <strain evidence="3">RRmetagenome_bin12</strain>
    </source>
</reference>
<dbReference type="PROSITE" id="PS00888">
    <property type="entry name" value="CNMP_BINDING_1"/>
    <property type="match status" value="1"/>
</dbReference>
<name>A0A2W6AX75_9BACT</name>
<dbReference type="InterPro" id="IPR000595">
    <property type="entry name" value="cNMP-bd_dom"/>
</dbReference>
<dbReference type="Proteomes" id="UP000248724">
    <property type="component" value="Unassembled WGS sequence"/>
</dbReference>
<accession>A0A2W6AX75</accession>
<dbReference type="PANTHER" id="PTHR24567">
    <property type="entry name" value="CRP FAMILY TRANSCRIPTIONAL REGULATORY PROTEIN"/>
    <property type="match status" value="1"/>
</dbReference>
<protein>
    <submittedName>
        <fullName evidence="3">GNAT family N-acetyltransferase</fullName>
    </submittedName>
</protein>